<dbReference type="SUPFAM" id="SSF49299">
    <property type="entry name" value="PKD domain"/>
    <property type="match status" value="1"/>
</dbReference>
<dbReference type="CDD" id="cd12215">
    <property type="entry name" value="ChiC_BD"/>
    <property type="match status" value="1"/>
</dbReference>
<proteinExistence type="predicted"/>
<dbReference type="Gene3D" id="2.60.40.10">
    <property type="entry name" value="Immunoglobulins"/>
    <property type="match status" value="2"/>
</dbReference>
<evidence type="ECO:0000256" key="1">
    <source>
        <dbReference type="ARBA" id="ARBA00022801"/>
    </source>
</evidence>
<dbReference type="RefSeq" id="WP_379000827.1">
    <property type="nucleotide sequence ID" value="NZ_JBHSMT010000031.1"/>
</dbReference>
<feature type="domain" description="Chitin-binding type-3" evidence="2">
    <location>
        <begin position="298"/>
        <end position="349"/>
    </location>
</feature>
<keyword evidence="4" id="KW-1185">Reference proteome</keyword>
<accession>A0ABW0MEC7</accession>
<dbReference type="InterPro" id="IPR036573">
    <property type="entry name" value="CBM_sf_5/12"/>
</dbReference>
<evidence type="ECO:0000259" key="2">
    <source>
        <dbReference type="SMART" id="SM00495"/>
    </source>
</evidence>
<dbReference type="InterPro" id="IPR035986">
    <property type="entry name" value="PKD_dom_sf"/>
</dbReference>
<gene>
    <name evidence="3" type="ORF">ACFPM8_21445</name>
</gene>
<comment type="caution">
    <text evidence="3">The sequence shown here is derived from an EMBL/GenBank/DDBJ whole genome shotgun (WGS) entry which is preliminary data.</text>
</comment>
<feature type="non-terminal residue" evidence="3">
    <location>
        <position position="1"/>
    </location>
</feature>
<dbReference type="InterPro" id="IPR013783">
    <property type="entry name" value="Ig-like_fold"/>
</dbReference>
<dbReference type="Pfam" id="PF02839">
    <property type="entry name" value="CBM_5_12"/>
    <property type="match status" value="1"/>
</dbReference>
<evidence type="ECO:0000313" key="3">
    <source>
        <dbReference type="EMBL" id="MFC5476539.1"/>
    </source>
</evidence>
<name>A0ABW0MEC7_9BURK</name>
<dbReference type="EMBL" id="JBHSMT010000031">
    <property type="protein sequence ID" value="MFC5476539.1"/>
    <property type="molecule type" value="Genomic_DNA"/>
</dbReference>
<organism evidence="3 4">
    <name type="scientific">Paraherbaspirillum soli</name>
    <dbReference type="NCBI Taxonomy" id="631222"/>
    <lineage>
        <taxon>Bacteria</taxon>
        <taxon>Pseudomonadati</taxon>
        <taxon>Pseudomonadota</taxon>
        <taxon>Betaproteobacteria</taxon>
        <taxon>Burkholderiales</taxon>
        <taxon>Oxalobacteraceae</taxon>
        <taxon>Paraherbaspirillum</taxon>
    </lineage>
</organism>
<protein>
    <submittedName>
        <fullName evidence="3">PKD domain-containing protein</fullName>
    </submittedName>
</protein>
<dbReference type="InterPro" id="IPR003610">
    <property type="entry name" value="CBM5/12"/>
</dbReference>
<dbReference type="SMART" id="SM00495">
    <property type="entry name" value="ChtBD3"/>
    <property type="match status" value="1"/>
</dbReference>
<dbReference type="Gene3D" id="2.10.10.20">
    <property type="entry name" value="Carbohydrate-binding module superfamily 5/12"/>
    <property type="match status" value="1"/>
</dbReference>
<sequence>VKREQIVTVKAPAVPQNEKPVAHLTGPAQAEAESLVTLDASASSDPDGDALNYVWQAPQGIKLTSDGARASFTAPALTVDQPFTFTVGVQDGKETVSAQHTVLVKAPVVVLPLEAVLDVPATVQAGGKIDFKVDVRQSSGKPLKYQWSRTASLFSGSVGNKPSGSYAVAAVGKDSNGSISVIVSDGTEQLELKQAVTVQAPKPNLAPDGALNGPASVKAGQAFQLDAAFSDPENDQLSYRWTIPSGFTGSSADSAALRLTAPVVKTDTSGTVTVEVSDGKNQVAKSFNVKVVAPTCTATPWQAGKAYNGNATVQHQGKLYRARWWNQGNEPGNSANTGADGSGKVWADLGAC</sequence>
<keyword evidence="1" id="KW-0378">Hydrolase</keyword>
<reference evidence="4" key="1">
    <citation type="journal article" date="2019" name="Int. J. Syst. Evol. Microbiol.">
        <title>The Global Catalogue of Microorganisms (GCM) 10K type strain sequencing project: providing services to taxonomists for standard genome sequencing and annotation.</title>
        <authorList>
            <consortium name="The Broad Institute Genomics Platform"/>
            <consortium name="The Broad Institute Genome Sequencing Center for Infectious Disease"/>
            <person name="Wu L."/>
            <person name="Ma J."/>
        </authorList>
    </citation>
    <scope>NUCLEOTIDE SEQUENCE [LARGE SCALE GENOMIC DNA]</scope>
    <source>
        <strain evidence="4">JCM 17066</strain>
    </source>
</reference>
<dbReference type="Pfam" id="PF18911">
    <property type="entry name" value="PKD_4"/>
    <property type="match status" value="1"/>
</dbReference>
<dbReference type="Proteomes" id="UP001596045">
    <property type="component" value="Unassembled WGS sequence"/>
</dbReference>
<evidence type="ECO:0000313" key="4">
    <source>
        <dbReference type="Proteomes" id="UP001596045"/>
    </source>
</evidence>
<dbReference type="InterPro" id="IPR000601">
    <property type="entry name" value="PKD_dom"/>
</dbReference>
<dbReference type="SUPFAM" id="SSF51055">
    <property type="entry name" value="Carbohydrate binding domain"/>
    <property type="match status" value="1"/>
</dbReference>